<proteinExistence type="predicted"/>
<dbReference type="PANTHER" id="PTHR36510">
    <property type="entry name" value="GLUTAMATE--CYSTEINE LIGASE 2-RELATED"/>
    <property type="match status" value="1"/>
</dbReference>
<keyword evidence="1" id="KW-0436">Ligase</keyword>
<dbReference type="Gene3D" id="3.30.590.20">
    <property type="match status" value="1"/>
</dbReference>
<dbReference type="InterPro" id="IPR050141">
    <property type="entry name" value="GCL_type2/YbdK_subfam"/>
</dbReference>
<accession>A0AAP2GSA7</accession>
<dbReference type="InterPro" id="IPR006336">
    <property type="entry name" value="GCS2"/>
</dbReference>
<organism evidence="1 2">
    <name type="scientific">Chryseosolibacter histidini</name>
    <dbReference type="NCBI Taxonomy" id="2782349"/>
    <lineage>
        <taxon>Bacteria</taxon>
        <taxon>Pseudomonadati</taxon>
        <taxon>Bacteroidota</taxon>
        <taxon>Cytophagia</taxon>
        <taxon>Cytophagales</taxon>
        <taxon>Chryseotaleaceae</taxon>
        <taxon>Chryseosolibacter</taxon>
    </lineage>
</organism>
<dbReference type="AlphaFoldDB" id="A0AAP2GSA7"/>
<dbReference type="RefSeq" id="WP_254169172.1">
    <property type="nucleotide sequence ID" value="NZ_JAHESF010000041.1"/>
</dbReference>
<evidence type="ECO:0000313" key="1">
    <source>
        <dbReference type="EMBL" id="MBT1700492.1"/>
    </source>
</evidence>
<evidence type="ECO:0000313" key="2">
    <source>
        <dbReference type="Proteomes" id="UP001319200"/>
    </source>
</evidence>
<protein>
    <submittedName>
        <fullName evidence="1">Glutamate--cysteine ligase</fullName>
    </submittedName>
</protein>
<reference evidence="1 2" key="1">
    <citation type="submission" date="2021-05" db="EMBL/GenBank/DDBJ databases">
        <title>A Polyphasic approach of four new species of the genus Ohtaekwangia: Ohtaekwangia histidinii sp. nov., Ohtaekwangia cretensis sp. nov., Ohtaekwangia indiensis sp. nov., Ohtaekwangia reichenbachii sp. nov. from diverse environment.</title>
        <authorList>
            <person name="Octaviana S."/>
        </authorList>
    </citation>
    <scope>NUCLEOTIDE SEQUENCE [LARGE SCALE GENOMIC DNA]</scope>
    <source>
        <strain evidence="1 2">PWU4</strain>
    </source>
</reference>
<dbReference type="InterPro" id="IPR014746">
    <property type="entry name" value="Gln_synth/guanido_kin_cat_dom"/>
</dbReference>
<keyword evidence="2" id="KW-1185">Reference proteome</keyword>
<dbReference type="GO" id="GO:0042398">
    <property type="term" value="P:modified amino acid biosynthetic process"/>
    <property type="evidence" value="ECO:0007669"/>
    <property type="project" value="InterPro"/>
</dbReference>
<comment type="caution">
    <text evidence="1">The sequence shown here is derived from an EMBL/GenBank/DDBJ whole genome shotgun (WGS) entry which is preliminary data.</text>
</comment>
<dbReference type="EMBL" id="JAHESF010000041">
    <property type="protein sequence ID" value="MBT1700492.1"/>
    <property type="molecule type" value="Genomic_DNA"/>
</dbReference>
<dbReference type="Proteomes" id="UP001319200">
    <property type="component" value="Unassembled WGS sequence"/>
</dbReference>
<dbReference type="PANTHER" id="PTHR36510:SF1">
    <property type="entry name" value="GLUTAMATE--CYSTEINE LIGASE 2-RELATED"/>
    <property type="match status" value="1"/>
</dbReference>
<gene>
    <name evidence="1" type="ORF">KK083_26630</name>
</gene>
<name>A0AAP2GSA7_9BACT</name>
<dbReference type="SUPFAM" id="SSF55931">
    <property type="entry name" value="Glutamine synthetase/guanido kinase"/>
    <property type="match status" value="1"/>
</dbReference>
<sequence length="414" mass="47228">MQQPPRIHLFQGYGIELEYMLVDSNTLQVKPITDELLKHELGHYASDFENGIVTWSNELVLHVVELKSSKPENNLNGLEHAFAENVERINAILAGWDTMLMPTAAHPFMNPLHETKLWPHENNEVYNIYNTIFDCRGHGWSNLQSTHLNLPFYDDEEFAKLHAAVRMILPLLPALCASSPILDGKVTGLLDTRLKFYRTNQSRLPSITGKVIPEAVFSRRNYINTIYEKIKSDIAVFDPQNELNPIWVNSRGAIPRFDRGSIEIRIMDIQECPAADLAIVSLVIETIKAFVSEKFLDVDSQMKWKTETLAQILERTTEQAQDAVIDQPEYLSAFGFPEKSAKASALWQHILERMIRSGNEPIENRKREIDVILREGTLSHRILKALGKDQSKENITGVYKQLSGCLAQNKMFFS</sequence>
<dbReference type="Pfam" id="PF04107">
    <property type="entry name" value="GCS2"/>
    <property type="match status" value="1"/>
</dbReference>
<dbReference type="GO" id="GO:0004357">
    <property type="term" value="F:glutamate-cysteine ligase activity"/>
    <property type="evidence" value="ECO:0007669"/>
    <property type="project" value="InterPro"/>
</dbReference>